<evidence type="ECO:0000256" key="2">
    <source>
        <dbReference type="SAM" id="Phobius"/>
    </source>
</evidence>
<accession>A0AAV8Y446</accession>
<protein>
    <submittedName>
        <fullName evidence="3">Uncharacterized protein</fullName>
    </submittedName>
</protein>
<evidence type="ECO:0000256" key="1">
    <source>
        <dbReference type="SAM" id="MobiDB-lite"/>
    </source>
</evidence>
<keyword evidence="2" id="KW-0472">Membrane</keyword>
<organism evidence="3 4">
    <name type="scientific">Aromia moschata</name>
    <dbReference type="NCBI Taxonomy" id="1265417"/>
    <lineage>
        <taxon>Eukaryota</taxon>
        <taxon>Metazoa</taxon>
        <taxon>Ecdysozoa</taxon>
        <taxon>Arthropoda</taxon>
        <taxon>Hexapoda</taxon>
        <taxon>Insecta</taxon>
        <taxon>Pterygota</taxon>
        <taxon>Neoptera</taxon>
        <taxon>Endopterygota</taxon>
        <taxon>Coleoptera</taxon>
        <taxon>Polyphaga</taxon>
        <taxon>Cucujiformia</taxon>
        <taxon>Chrysomeloidea</taxon>
        <taxon>Cerambycidae</taxon>
        <taxon>Cerambycinae</taxon>
        <taxon>Callichromatini</taxon>
        <taxon>Aromia</taxon>
    </lineage>
</organism>
<evidence type="ECO:0000313" key="4">
    <source>
        <dbReference type="Proteomes" id="UP001162162"/>
    </source>
</evidence>
<dbReference type="Proteomes" id="UP001162162">
    <property type="component" value="Unassembled WGS sequence"/>
</dbReference>
<dbReference type="AlphaFoldDB" id="A0AAV8Y446"/>
<comment type="caution">
    <text evidence="3">The sequence shown here is derived from an EMBL/GenBank/DDBJ whole genome shotgun (WGS) entry which is preliminary data.</text>
</comment>
<keyword evidence="2" id="KW-0812">Transmembrane</keyword>
<dbReference type="EMBL" id="JAPWTK010000191">
    <property type="protein sequence ID" value="KAJ8946249.1"/>
    <property type="molecule type" value="Genomic_DNA"/>
</dbReference>
<sequence length="72" mass="8459">MNQVSDTSMPVRPDPSTEELRLSRTSSEIHSLEHYKFIIYMSLLMLRHLCLFHLLIFVSVSTYQINMRTTKA</sequence>
<feature type="region of interest" description="Disordered" evidence="1">
    <location>
        <begin position="1"/>
        <end position="26"/>
    </location>
</feature>
<feature type="transmembrane region" description="Helical" evidence="2">
    <location>
        <begin position="37"/>
        <end position="58"/>
    </location>
</feature>
<gene>
    <name evidence="3" type="ORF">NQ318_004618</name>
</gene>
<keyword evidence="4" id="KW-1185">Reference proteome</keyword>
<reference evidence="3" key="1">
    <citation type="journal article" date="2023" name="Insect Mol. Biol.">
        <title>Genome sequencing provides insights into the evolution of gene families encoding plant cell wall-degrading enzymes in longhorned beetles.</title>
        <authorList>
            <person name="Shin N.R."/>
            <person name="Okamura Y."/>
            <person name="Kirsch R."/>
            <person name="Pauchet Y."/>
        </authorList>
    </citation>
    <scope>NUCLEOTIDE SEQUENCE</scope>
    <source>
        <strain evidence="3">AMC_N1</strain>
    </source>
</reference>
<proteinExistence type="predicted"/>
<keyword evidence="2" id="KW-1133">Transmembrane helix</keyword>
<name>A0AAV8Y446_9CUCU</name>
<evidence type="ECO:0000313" key="3">
    <source>
        <dbReference type="EMBL" id="KAJ8946249.1"/>
    </source>
</evidence>